<proteinExistence type="predicted"/>
<dbReference type="Gene3D" id="1.10.10.60">
    <property type="entry name" value="Homeodomain-like"/>
    <property type="match status" value="1"/>
</dbReference>
<reference evidence="6 7" key="1">
    <citation type="submission" date="2019-06" db="EMBL/GenBank/DDBJ databases">
        <title>Enrichment of Autotrophic Halophilic Microorganisms from Red Sea Brine Pool Using Microbial Electrosynthesis System.</title>
        <authorList>
            <person name="Alqahtani M.F."/>
            <person name="Bajracharya S."/>
            <person name="Katuri K.P."/>
            <person name="Ali M."/>
            <person name="Saikaly P.E."/>
        </authorList>
    </citation>
    <scope>NUCLEOTIDE SEQUENCE [LARGE SCALE GENOMIC DNA]</scope>
    <source>
        <strain evidence="6">MES15</strain>
    </source>
</reference>
<evidence type="ECO:0000313" key="6">
    <source>
        <dbReference type="EMBL" id="MTI97689.1"/>
    </source>
</evidence>
<evidence type="ECO:0000256" key="4">
    <source>
        <dbReference type="ARBA" id="ARBA00037345"/>
    </source>
</evidence>
<dbReference type="InterPro" id="IPR018060">
    <property type="entry name" value="HTH_AraC"/>
</dbReference>
<comment type="function">
    <text evidence="4">Regulatory protein of the TOL plasmid xyl operons. XylS activates the xylXYZLTEGFJQKIH operon required for the degradation of toluene, m-xylene and p-xylene.</text>
</comment>
<dbReference type="Pfam" id="PF12833">
    <property type="entry name" value="HTH_18"/>
    <property type="match status" value="1"/>
</dbReference>
<dbReference type="AlphaFoldDB" id="A0A844HS79"/>
<evidence type="ECO:0000256" key="2">
    <source>
        <dbReference type="ARBA" id="ARBA00023125"/>
    </source>
</evidence>
<dbReference type="InterPro" id="IPR050204">
    <property type="entry name" value="AraC_XylS_family_regulators"/>
</dbReference>
<dbReference type="EMBL" id="VENC01000003">
    <property type="protein sequence ID" value="MTI97689.1"/>
    <property type="molecule type" value="Genomic_DNA"/>
</dbReference>
<comment type="caution">
    <text evidence="6">The sequence shown here is derived from an EMBL/GenBank/DDBJ whole genome shotgun (WGS) entry which is preliminary data.</text>
</comment>
<organism evidence="6 7">
    <name type="scientific">Marinobacter adhaerens</name>
    <dbReference type="NCBI Taxonomy" id="1033846"/>
    <lineage>
        <taxon>Bacteria</taxon>
        <taxon>Pseudomonadati</taxon>
        <taxon>Pseudomonadota</taxon>
        <taxon>Gammaproteobacteria</taxon>
        <taxon>Pseudomonadales</taxon>
        <taxon>Marinobacteraceae</taxon>
        <taxon>Marinobacter</taxon>
    </lineage>
</organism>
<sequence>MGHQSRSSALDAYLRLNNASLDEWLAALRELSGCDDMKCRLHSGSGRVGALSVLRSERGNVISLRAIKGMDVSGCRASDPVLLFPRVGMPEIAVRGGSWRSLDHLYLARPEDRFELRLAPETEVIILKPGHGALDDSRMLSSEACLFVQEVMINCYLDRLPFVHDDSQAHRLTNRLFDTLRTPWSRGKAAVCSERTLDRRLQRVVEKIMQEPAWEFDLKELASYAGVSERNLYYLMKRETGITPYRFYQRARLIRVRERLVDCQCEIPHISWYAADEGFSHLGRFAAMYREHFGELPSETVQWRRNLLRHGTLSAPELAME</sequence>
<dbReference type="SUPFAM" id="SSF46689">
    <property type="entry name" value="Homeodomain-like"/>
    <property type="match status" value="1"/>
</dbReference>
<evidence type="ECO:0000256" key="3">
    <source>
        <dbReference type="ARBA" id="ARBA00023163"/>
    </source>
</evidence>
<feature type="domain" description="HTH araC/xylS-type" evidence="5">
    <location>
        <begin position="199"/>
        <end position="303"/>
    </location>
</feature>
<evidence type="ECO:0000313" key="7">
    <source>
        <dbReference type="Proteomes" id="UP000431462"/>
    </source>
</evidence>
<keyword evidence="1" id="KW-0805">Transcription regulation</keyword>
<evidence type="ECO:0000256" key="1">
    <source>
        <dbReference type="ARBA" id="ARBA00023015"/>
    </source>
</evidence>
<evidence type="ECO:0000259" key="5">
    <source>
        <dbReference type="PROSITE" id="PS01124"/>
    </source>
</evidence>
<protein>
    <submittedName>
        <fullName evidence="6">Helix-turn-helix domain-containing protein</fullName>
    </submittedName>
</protein>
<dbReference type="Proteomes" id="UP000431462">
    <property type="component" value="Unassembled WGS sequence"/>
</dbReference>
<dbReference type="SMART" id="SM00342">
    <property type="entry name" value="HTH_ARAC"/>
    <property type="match status" value="1"/>
</dbReference>
<accession>A0A844HS79</accession>
<dbReference type="PROSITE" id="PS01124">
    <property type="entry name" value="HTH_ARAC_FAMILY_2"/>
    <property type="match status" value="1"/>
</dbReference>
<keyword evidence="2" id="KW-0238">DNA-binding</keyword>
<dbReference type="GO" id="GO:0043565">
    <property type="term" value="F:sequence-specific DNA binding"/>
    <property type="evidence" value="ECO:0007669"/>
    <property type="project" value="InterPro"/>
</dbReference>
<dbReference type="PANTHER" id="PTHR46796">
    <property type="entry name" value="HTH-TYPE TRANSCRIPTIONAL ACTIVATOR RHAS-RELATED"/>
    <property type="match status" value="1"/>
</dbReference>
<gene>
    <name evidence="6" type="ORF">FH752_03605</name>
</gene>
<dbReference type="GO" id="GO:0003700">
    <property type="term" value="F:DNA-binding transcription factor activity"/>
    <property type="evidence" value="ECO:0007669"/>
    <property type="project" value="InterPro"/>
</dbReference>
<name>A0A844HS79_9GAMM</name>
<dbReference type="InterPro" id="IPR009057">
    <property type="entry name" value="Homeodomain-like_sf"/>
</dbReference>
<keyword evidence="3" id="KW-0804">Transcription</keyword>